<sequence length="313" mass="36829">MPRKAKAPQGEDTLREANRRKKERAKNSECYQLGFLIFLLVQHNREVVVQNTEKKSKKTEQYYHVSEVRTDQIFKLKEEAEKEALEKANLVQNEVQRKRYYQKNCMSVSFNWLVEMLEELGYSFDVLKSKESENTVKMKRFKKVKYAMQSYDKDVIDSVGKKTLEYLHQRFEENNNKEIVVDVRMNLTVSIETKENLQHKNEGEEKDDEKTLFEVEKKELFLEKPNPQQMEVCNKNTFSNASGLMSMATYPSATQYLPLVFDQENPPLFDDKQTFHFEKKEENETEAVTSFSSYLPTSTELSLGSNSTTFQYL</sequence>
<reference evidence="2" key="1">
    <citation type="submission" date="2012-06" db="EMBL/GenBank/DDBJ databases">
        <title>Short 5' UTR of Entamoeba genes.</title>
        <authorList>
            <person name="Hiranuka K."/>
            <person name="Kumagai M."/>
            <person name="Wakaguri H."/>
            <person name="Suzuki Y."/>
            <person name="Sugano S."/>
            <person name="Watanabe J."/>
            <person name="Makioka A."/>
        </authorList>
    </citation>
    <scope>NUCLEOTIDE SEQUENCE</scope>
    <source>
        <strain evidence="2">IP1</strain>
    </source>
</reference>
<evidence type="ECO:0000256" key="1">
    <source>
        <dbReference type="SAM" id="MobiDB-lite"/>
    </source>
</evidence>
<dbReference type="VEuPathDB" id="AmoebaDB:EIN_016260"/>
<dbReference type="EMBL" id="AK423154">
    <property type="protein sequence ID" value="BAN41583.1"/>
    <property type="molecule type" value="mRNA"/>
</dbReference>
<proteinExistence type="evidence at transcript level"/>
<accession>S0B276</accession>
<feature type="region of interest" description="Disordered" evidence="1">
    <location>
        <begin position="1"/>
        <end position="23"/>
    </location>
</feature>
<organism evidence="2">
    <name type="scientific">Entamoeba invadens</name>
    <dbReference type="NCBI Taxonomy" id="33085"/>
    <lineage>
        <taxon>Eukaryota</taxon>
        <taxon>Amoebozoa</taxon>
        <taxon>Evosea</taxon>
        <taxon>Archamoebae</taxon>
        <taxon>Mastigamoebida</taxon>
        <taxon>Entamoebidae</taxon>
        <taxon>Entamoeba</taxon>
    </lineage>
</organism>
<evidence type="ECO:0000313" key="2">
    <source>
        <dbReference type="EMBL" id="BAN41583.1"/>
    </source>
</evidence>
<protein>
    <submittedName>
        <fullName evidence="2">Uncharacterized protein</fullName>
    </submittedName>
</protein>
<dbReference type="AlphaFoldDB" id="S0B276"/>
<name>S0B276_ENTIV</name>